<evidence type="ECO:0000313" key="2">
    <source>
        <dbReference type="EMBL" id="CAH2325742.1"/>
    </source>
</evidence>
<dbReference type="EMBL" id="OW240923">
    <property type="protein sequence ID" value="CAH2325742.1"/>
    <property type="molecule type" value="Genomic_DNA"/>
</dbReference>
<proteinExistence type="predicted"/>
<name>A0AAD1WX20_PELCU</name>
<reference evidence="2" key="1">
    <citation type="submission" date="2022-03" db="EMBL/GenBank/DDBJ databases">
        <authorList>
            <person name="Alioto T."/>
            <person name="Alioto T."/>
            <person name="Gomez Garrido J."/>
        </authorList>
    </citation>
    <scope>NUCLEOTIDE SEQUENCE</scope>
</reference>
<feature type="region of interest" description="Disordered" evidence="1">
    <location>
        <begin position="1"/>
        <end position="94"/>
    </location>
</feature>
<protein>
    <submittedName>
        <fullName evidence="2">Uncharacterized protein</fullName>
    </submittedName>
</protein>
<gene>
    <name evidence="2" type="ORF">PECUL_23A022788</name>
</gene>
<accession>A0AAD1WX20</accession>
<dbReference type="Proteomes" id="UP001295444">
    <property type="component" value="Chromosome 12"/>
</dbReference>
<feature type="region of interest" description="Disordered" evidence="1">
    <location>
        <begin position="119"/>
        <end position="154"/>
    </location>
</feature>
<evidence type="ECO:0000313" key="3">
    <source>
        <dbReference type="Proteomes" id="UP001295444"/>
    </source>
</evidence>
<sequence length="154" mass="16826">MPKSSSTRDPKEQIIAKAQGGRNIAPRSFPPSIPGPAVKRATFAQGPTLHSPATQLAPPRPSRQPNQATDAELSAGSDTNPRTIGSGRLPNERLIPRRIWQGPHRTAWMARMPALMDARSPLQRTSRADFPVENQLSHSTSPSLYRPHTGESKQ</sequence>
<dbReference type="AlphaFoldDB" id="A0AAD1WX20"/>
<organism evidence="2 3">
    <name type="scientific">Pelobates cultripes</name>
    <name type="common">Western spadefoot toad</name>
    <dbReference type="NCBI Taxonomy" id="61616"/>
    <lineage>
        <taxon>Eukaryota</taxon>
        <taxon>Metazoa</taxon>
        <taxon>Chordata</taxon>
        <taxon>Craniata</taxon>
        <taxon>Vertebrata</taxon>
        <taxon>Euteleostomi</taxon>
        <taxon>Amphibia</taxon>
        <taxon>Batrachia</taxon>
        <taxon>Anura</taxon>
        <taxon>Pelobatoidea</taxon>
        <taxon>Pelobatidae</taxon>
        <taxon>Pelobates</taxon>
    </lineage>
</organism>
<evidence type="ECO:0000256" key="1">
    <source>
        <dbReference type="SAM" id="MobiDB-lite"/>
    </source>
</evidence>
<keyword evidence="3" id="KW-1185">Reference proteome</keyword>
<feature type="compositionally biased region" description="Polar residues" evidence="1">
    <location>
        <begin position="134"/>
        <end position="143"/>
    </location>
</feature>
<feature type="compositionally biased region" description="Basic and acidic residues" evidence="1">
    <location>
        <begin position="1"/>
        <end position="14"/>
    </location>
</feature>